<comment type="function">
    <text evidence="7">F(1)F(0) ATP synthase produces ATP from ADP in the presence of a proton or sodium gradient. F-type ATPases consist of two structural domains, F(1) containing the extramembraneous catalytic core and F(0) containing the membrane proton channel, linked together by a central stalk and a peripheral stalk. During catalysis, ATP synthesis in the catalytic domain of F(1) is coupled via a rotary mechanism of the central stalk subunits to proton translocation.</text>
</comment>
<dbReference type="HAMAP" id="MF_01416">
    <property type="entry name" value="ATP_synth_delta_bact"/>
    <property type="match status" value="1"/>
</dbReference>
<name>A0A3E1NPG4_9BACT</name>
<comment type="function">
    <text evidence="7">This protein is part of the stalk that links CF(0) to CF(1). It either transmits conformational changes from CF(0) to CF(1) or is implicated in proton conduction.</text>
</comment>
<comment type="caution">
    <text evidence="8">The sequence shown here is derived from an EMBL/GenBank/DDBJ whole genome shotgun (WGS) entry which is preliminary data.</text>
</comment>
<dbReference type="Proteomes" id="UP000261284">
    <property type="component" value="Unassembled WGS sequence"/>
</dbReference>
<keyword evidence="6 7" id="KW-0066">ATP synthesis</keyword>
<sequence>MPNLRIASRYAKSLVDLATEKGALENVYADMQFLKAVTGASKDFVNLLRSPVIKADKKQAIINAVVNGKTGEITTAFIKLLINKGREADLPEIIAAFIDQYNAVKGIHIVQLTTAVEVDDTIKQRLVSQLKADTGFTKVELQSKVNPDLIGGFVLEYNNNLIDASILRDLKDIKKQFSTNLFVHNIR</sequence>
<dbReference type="PROSITE" id="PS00389">
    <property type="entry name" value="ATPASE_DELTA"/>
    <property type="match status" value="1"/>
</dbReference>
<dbReference type="GO" id="GO:0005886">
    <property type="term" value="C:plasma membrane"/>
    <property type="evidence" value="ECO:0007669"/>
    <property type="project" value="UniProtKB-SubCell"/>
</dbReference>
<accession>A0A3E1NPG4</accession>
<evidence type="ECO:0000256" key="6">
    <source>
        <dbReference type="ARBA" id="ARBA00023310"/>
    </source>
</evidence>
<evidence type="ECO:0000313" key="9">
    <source>
        <dbReference type="Proteomes" id="UP000261284"/>
    </source>
</evidence>
<proteinExistence type="inferred from homology"/>
<dbReference type="Gene3D" id="1.10.520.20">
    <property type="entry name" value="N-terminal domain of the delta subunit of the F1F0-ATP synthase"/>
    <property type="match status" value="1"/>
</dbReference>
<comment type="subcellular location">
    <subcellularLocation>
        <location evidence="7">Cell membrane</location>
        <topology evidence="7">Peripheral membrane protein</topology>
    </subcellularLocation>
    <subcellularLocation>
        <location evidence="1">Membrane</location>
    </subcellularLocation>
</comment>
<dbReference type="InterPro" id="IPR000711">
    <property type="entry name" value="ATPase_OSCP/dsu"/>
</dbReference>
<gene>
    <name evidence="7" type="primary">atpH</name>
    <name evidence="8" type="ORF">DXN05_02255</name>
</gene>
<dbReference type="NCBIfam" id="TIGR01145">
    <property type="entry name" value="ATP_synt_delta"/>
    <property type="match status" value="1"/>
</dbReference>
<dbReference type="InterPro" id="IPR020781">
    <property type="entry name" value="ATPase_OSCP/d_CS"/>
</dbReference>
<dbReference type="PANTHER" id="PTHR11910">
    <property type="entry name" value="ATP SYNTHASE DELTA CHAIN"/>
    <property type="match status" value="1"/>
</dbReference>
<dbReference type="PRINTS" id="PR00125">
    <property type="entry name" value="ATPASEDELTA"/>
</dbReference>
<evidence type="ECO:0000313" key="8">
    <source>
        <dbReference type="EMBL" id="RFM29821.1"/>
    </source>
</evidence>
<comment type="similarity">
    <text evidence="7">Belongs to the ATPase delta chain family.</text>
</comment>
<reference evidence="8 9" key="1">
    <citation type="submission" date="2018-08" db="EMBL/GenBank/DDBJ databases">
        <title>Chitinophagaceae sp. K23C18032701, a novel bacterium isolated from forest soil.</title>
        <authorList>
            <person name="Wang C."/>
        </authorList>
    </citation>
    <scope>NUCLEOTIDE SEQUENCE [LARGE SCALE GENOMIC DNA]</scope>
    <source>
        <strain evidence="8 9">K23C18032701</strain>
    </source>
</reference>
<organism evidence="8 9">
    <name type="scientific">Deminuibacter soli</name>
    <dbReference type="NCBI Taxonomy" id="2291815"/>
    <lineage>
        <taxon>Bacteria</taxon>
        <taxon>Pseudomonadati</taxon>
        <taxon>Bacteroidota</taxon>
        <taxon>Chitinophagia</taxon>
        <taxon>Chitinophagales</taxon>
        <taxon>Chitinophagaceae</taxon>
        <taxon>Deminuibacter</taxon>
    </lineage>
</organism>
<dbReference type="InterPro" id="IPR026015">
    <property type="entry name" value="ATP_synth_OSCP/delta_N_sf"/>
</dbReference>
<evidence type="ECO:0000256" key="5">
    <source>
        <dbReference type="ARBA" id="ARBA00023136"/>
    </source>
</evidence>
<keyword evidence="2 7" id="KW-0813">Transport</keyword>
<keyword evidence="9" id="KW-1185">Reference proteome</keyword>
<dbReference type="SUPFAM" id="SSF47928">
    <property type="entry name" value="N-terminal domain of the delta subunit of the F1F0-ATP synthase"/>
    <property type="match status" value="1"/>
</dbReference>
<dbReference type="OrthoDB" id="9802471at2"/>
<dbReference type="Pfam" id="PF00213">
    <property type="entry name" value="OSCP"/>
    <property type="match status" value="1"/>
</dbReference>
<evidence type="ECO:0000256" key="3">
    <source>
        <dbReference type="ARBA" id="ARBA00022781"/>
    </source>
</evidence>
<dbReference type="RefSeq" id="WP_116845577.1">
    <property type="nucleotide sequence ID" value="NZ_QTJU01000001.1"/>
</dbReference>
<keyword evidence="3 7" id="KW-0375">Hydrogen ion transport</keyword>
<evidence type="ECO:0000256" key="4">
    <source>
        <dbReference type="ARBA" id="ARBA00023065"/>
    </source>
</evidence>
<dbReference type="GO" id="GO:0045259">
    <property type="term" value="C:proton-transporting ATP synthase complex"/>
    <property type="evidence" value="ECO:0007669"/>
    <property type="project" value="UniProtKB-KW"/>
</dbReference>
<evidence type="ECO:0000256" key="7">
    <source>
        <dbReference type="HAMAP-Rule" id="MF_01416"/>
    </source>
</evidence>
<keyword evidence="4 7" id="KW-0406">Ion transport</keyword>
<keyword evidence="5 7" id="KW-0472">Membrane</keyword>
<dbReference type="EMBL" id="QTJU01000001">
    <property type="protein sequence ID" value="RFM29821.1"/>
    <property type="molecule type" value="Genomic_DNA"/>
</dbReference>
<keyword evidence="7" id="KW-0139">CF(1)</keyword>
<dbReference type="AlphaFoldDB" id="A0A3E1NPG4"/>
<dbReference type="GO" id="GO:0046933">
    <property type="term" value="F:proton-transporting ATP synthase activity, rotational mechanism"/>
    <property type="evidence" value="ECO:0007669"/>
    <property type="project" value="UniProtKB-UniRule"/>
</dbReference>
<protein>
    <recommendedName>
        <fullName evidence="7">ATP synthase subunit delta</fullName>
    </recommendedName>
    <alternativeName>
        <fullName evidence="7">ATP synthase F(1) sector subunit delta</fullName>
    </alternativeName>
    <alternativeName>
        <fullName evidence="7">F-type ATPase subunit delta</fullName>
        <shortName evidence="7">F-ATPase subunit delta</shortName>
    </alternativeName>
</protein>
<evidence type="ECO:0000256" key="1">
    <source>
        <dbReference type="ARBA" id="ARBA00004370"/>
    </source>
</evidence>
<keyword evidence="7" id="KW-1003">Cell membrane</keyword>
<evidence type="ECO:0000256" key="2">
    <source>
        <dbReference type="ARBA" id="ARBA00022448"/>
    </source>
</evidence>